<evidence type="ECO:0000256" key="1">
    <source>
        <dbReference type="SAM" id="Phobius"/>
    </source>
</evidence>
<dbReference type="RefSeq" id="WP_216327805.1">
    <property type="nucleotide sequence ID" value="NZ_JAHKRT010000011.1"/>
</dbReference>
<dbReference type="EMBL" id="JAHKRT010000011">
    <property type="protein sequence ID" value="MBU3079481.1"/>
    <property type="molecule type" value="Genomic_DNA"/>
</dbReference>
<dbReference type="NCBIfam" id="NF035944">
    <property type="entry name" value="PEPxxWA-CTERM"/>
    <property type="match status" value="1"/>
</dbReference>
<dbReference type="NCBIfam" id="TIGR02595">
    <property type="entry name" value="PEP_CTERM"/>
    <property type="match status" value="1"/>
</dbReference>
<keyword evidence="1" id="KW-0812">Transmembrane</keyword>
<feature type="signal peptide" evidence="2">
    <location>
        <begin position="1"/>
        <end position="23"/>
    </location>
</feature>
<organism evidence="4 5">
    <name type="scientific">Sphingomonas quercus</name>
    <dbReference type="NCBI Taxonomy" id="2842451"/>
    <lineage>
        <taxon>Bacteria</taxon>
        <taxon>Pseudomonadati</taxon>
        <taxon>Pseudomonadota</taxon>
        <taxon>Alphaproteobacteria</taxon>
        <taxon>Sphingomonadales</taxon>
        <taxon>Sphingomonadaceae</taxon>
        <taxon>Sphingomonas</taxon>
    </lineage>
</organism>
<feature type="domain" description="Ice-binding protein C-terminal" evidence="3">
    <location>
        <begin position="173"/>
        <end position="198"/>
    </location>
</feature>
<keyword evidence="2" id="KW-0732">Signal</keyword>
<protein>
    <submittedName>
        <fullName evidence="4">PEPxxWA-CTERM sorting domain-containing protein</fullName>
    </submittedName>
</protein>
<reference evidence="4 5" key="1">
    <citation type="submission" date="2021-06" db="EMBL/GenBank/DDBJ databases">
        <title>Sphingomonas sp. XMGL2, whole genome shotgun sequencing project.</title>
        <authorList>
            <person name="Zhao G."/>
            <person name="Shen L."/>
        </authorList>
    </citation>
    <scope>NUCLEOTIDE SEQUENCE [LARGE SCALE GENOMIC DNA]</scope>
    <source>
        <strain evidence="4 5">XMGL2</strain>
    </source>
</reference>
<gene>
    <name evidence="4" type="ORF">KOF26_16615</name>
</gene>
<accession>A0ABS6BNW4</accession>
<proteinExistence type="predicted"/>
<evidence type="ECO:0000313" key="5">
    <source>
        <dbReference type="Proteomes" id="UP000776276"/>
    </source>
</evidence>
<keyword evidence="5" id="KW-1185">Reference proteome</keyword>
<evidence type="ECO:0000313" key="4">
    <source>
        <dbReference type="EMBL" id="MBU3079481.1"/>
    </source>
</evidence>
<sequence>MKTSIKFAAVMAGLMGLASSAGAVTLVLNSTQADPLGTRYNYGGVFAIDSNGDTAEGVLPGSTFIIYDFAGYVDGTVTSGNANVAASVEALSSLSLLPPGIVDDPTIANLVFTWIGSPFTPPADYVFSGYSAVSTYSDIGNTLAFGSQTLKVSNNSPLYTEGFVEGPSGFASPVPEPATWAMMAMGFGIIGISMQSRRRQRIAQI</sequence>
<comment type="caution">
    <text evidence="4">The sequence shown here is derived from an EMBL/GenBank/DDBJ whole genome shotgun (WGS) entry which is preliminary data.</text>
</comment>
<keyword evidence="1" id="KW-0472">Membrane</keyword>
<keyword evidence="1" id="KW-1133">Transmembrane helix</keyword>
<evidence type="ECO:0000259" key="3">
    <source>
        <dbReference type="Pfam" id="PF07589"/>
    </source>
</evidence>
<feature type="transmembrane region" description="Helical" evidence="1">
    <location>
        <begin position="177"/>
        <end position="194"/>
    </location>
</feature>
<dbReference type="Pfam" id="PF07589">
    <property type="entry name" value="PEP-CTERM"/>
    <property type="match status" value="1"/>
</dbReference>
<name>A0ABS6BNW4_9SPHN</name>
<dbReference type="InterPro" id="IPR013424">
    <property type="entry name" value="Ice-binding_C"/>
</dbReference>
<dbReference type="Proteomes" id="UP000776276">
    <property type="component" value="Unassembled WGS sequence"/>
</dbReference>
<feature type="chain" id="PRO_5045684162" evidence="2">
    <location>
        <begin position="24"/>
        <end position="205"/>
    </location>
</feature>
<evidence type="ECO:0000256" key="2">
    <source>
        <dbReference type="SAM" id="SignalP"/>
    </source>
</evidence>